<evidence type="ECO:0000256" key="7">
    <source>
        <dbReference type="RuleBase" id="RU363032"/>
    </source>
</evidence>
<keyword evidence="6 7" id="KW-0472">Membrane</keyword>
<keyword evidence="3" id="KW-1003">Cell membrane</keyword>
<comment type="subcellular location">
    <subcellularLocation>
        <location evidence="1 7">Cell membrane</location>
        <topology evidence="1 7">Multi-pass membrane protein</topology>
    </subcellularLocation>
</comment>
<dbReference type="Pfam" id="PF00528">
    <property type="entry name" value="BPD_transp_1"/>
    <property type="match status" value="1"/>
</dbReference>
<evidence type="ECO:0000256" key="4">
    <source>
        <dbReference type="ARBA" id="ARBA00022692"/>
    </source>
</evidence>
<keyword evidence="5 7" id="KW-1133">Transmembrane helix</keyword>
<name>A0A402BF94_9CHLR</name>
<dbReference type="Gene3D" id="1.10.3720.10">
    <property type="entry name" value="MetI-like"/>
    <property type="match status" value="1"/>
</dbReference>
<feature type="transmembrane region" description="Helical" evidence="7">
    <location>
        <begin position="7"/>
        <end position="29"/>
    </location>
</feature>
<reference evidence="10" key="1">
    <citation type="submission" date="2018-12" db="EMBL/GenBank/DDBJ databases">
        <title>Tengunoibacter tsumagoiensis gen. nov., sp. nov., Dictyobacter kobayashii sp. nov., D. alpinus sp. nov., and D. joshuensis sp. nov. and description of Dictyobacteraceae fam. nov. within the order Ktedonobacterales isolated from Tengu-no-mugimeshi.</title>
        <authorList>
            <person name="Wang C.M."/>
            <person name="Zheng Y."/>
            <person name="Sakai Y."/>
            <person name="Toyoda A."/>
            <person name="Minakuchi Y."/>
            <person name="Abe K."/>
            <person name="Yokota A."/>
            <person name="Yabe S."/>
        </authorList>
    </citation>
    <scope>NUCLEOTIDE SEQUENCE [LARGE SCALE GENOMIC DNA]</scope>
    <source>
        <strain evidence="10">Uno16</strain>
    </source>
</reference>
<dbReference type="GO" id="GO:0055085">
    <property type="term" value="P:transmembrane transport"/>
    <property type="evidence" value="ECO:0007669"/>
    <property type="project" value="InterPro"/>
</dbReference>
<accession>A0A402BF94</accession>
<feature type="transmembrane region" description="Helical" evidence="7">
    <location>
        <begin position="234"/>
        <end position="255"/>
    </location>
</feature>
<dbReference type="GO" id="GO:0005886">
    <property type="term" value="C:plasma membrane"/>
    <property type="evidence" value="ECO:0007669"/>
    <property type="project" value="UniProtKB-SubCell"/>
</dbReference>
<comment type="caution">
    <text evidence="9">The sequence shown here is derived from an EMBL/GenBank/DDBJ whole genome shotgun (WGS) entry which is preliminary data.</text>
</comment>
<evidence type="ECO:0000256" key="2">
    <source>
        <dbReference type="ARBA" id="ARBA00022448"/>
    </source>
</evidence>
<evidence type="ECO:0000313" key="9">
    <source>
        <dbReference type="EMBL" id="GCE30009.1"/>
    </source>
</evidence>
<dbReference type="AlphaFoldDB" id="A0A402BF94"/>
<evidence type="ECO:0000259" key="8">
    <source>
        <dbReference type="PROSITE" id="PS50928"/>
    </source>
</evidence>
<dbReference type="CDD" id="cd06261">
    <property type="entry name" value="TM_PBP2"/>
    <property type="match status" value="1"/>
</dbReference>
<dbReference type="Proteomes" id="UP000287171">
    <property type="component" value="Unassembled WGS sequence"/>
</dbReference>
<dbReference type="EMBL" id="BIFT01000002">
    <property type="protein sequence ID" value="GCE30009.1"/>
    <property type="molecule type" value="Genomic_DNA"/>
</dbReference>
<gene>
    <name evidence="9" type="ORF">KDA_54930</name>
</gene>
<keyword evidence="4 7" id="KW-0812">Transmembrane</keyword>
<keyword evidence="2 7" id="KW-0813">Transport</keyword>
<evidence type="ECO:0000256" key="3">
    <source>
        <dbReference type="ARBA" id="ARBA00022475"/>
    </source>
</evidence>
<dbReference type="InterPro" id="IPR035906">
    <property type="entry name" value="MetI-like_sf"/>
</dbReference>
<dbReference type="PANTHER" id="PTHR43744:SF12">
    <property type="entry name" value="ABC TRANSPORTER PERMEASE PROTEIN MG189-RELATED"/>
    <property type="match status" value="1"/>
</dbReference>
<protein>
    <submittedName>
        <fullName evidence="9">Sugar ABC transporter permease</fullName>
    </submittedName>
</protein>
<dbReference type="PANTHER" id="PTHR43744">
    <property type="entry name" value="ABC TRANSPORTER PERMEASE PROTEIN MG189-RELATED-RELATED"/>
    <property type="match status" value="1"/>
</dbReference>
<feature type="transmembrane region" description="Helical" evidence="7">
    <location>
        <begin position="63"/>
        <end position="88"/>
    </location>
</feature>
<feature type="transmembrane region" description="Helical" evidence="7">
    <location>
        <begin position="176"/>
        <end position="201"/>
    </location>
</feature>
<comment type="similarity">
    <text evidence="7">Belongs to the binding-protein-dependent transport system permease family.</text>
</comment>
<feature type="transmembrane region" description="Helical" evidence="7">
    <location>
        <begin position="100"/>
        <end position="120"/>
    </location>
</feature>
<dbReference type="SUPFAM" id="SSF161098">
    <property type="entry name" value="MetI-like"/>
    <property type="match status" value="1"/>
</dbReference>
<dbReference type="InterPro" id="IPR000515">
    <property type="entry name" value="MetI-like"/>
</dbReference>
<dbReference type="RefSeq" id="WP_161982445.1">
    <property type="nucleotide sequence ID" value="NZ_BIFT01000002.1"/>
</dbReference>
<proteinExistence type="inferred from homology"/>
<organism evidence="9 10">
    <name type="scientific">Dictyobacter alpinus</name>
    <dbReference type="NCBI Taxonomy" id="2014873"/>
    <lineage>
        <taxon>Bacteria</taxon>
        <taxon>Bacillati</taxon>
        <taxon>Chloroflexota</taxon>
        <taxon>Ktedonobacteria</taxon>
        <taxon>Ktedonobacterales</taxon>
        <taxon>Dictyobacteraceae</taxon>
        <taxon>Dictyobacter</taxon>
    </lineage>
</organism>
<feature type="transmembrane region" description="Helical" evidence="7">
    <location>
        <begin position="132"/>
        <end position="155"/>
    </location>
</feature>
<dbReference type="PROSITE" id="PS50928">
    <property type="entry name" value="ABC_TM1"/>
    <property type="match status" value="1"/>
</dbReference>
<evidence type="ECO:0000256" key="1">
    <source>
        <dbReference type="ARBA" id="ARBA00004651"/>
    </source>
</evidence>
<evidence type="ECO:0000256" key="6">
    <source>
        <dbReference type="ARBA" id="ARBA00023136"/>
    </source>
</evidence>
<sequence>MWRIPSLIILLIWVALVALPLWILLSIAVKSAQEELTNPLGWPHTIQWGNFTTAWDSAGLDTAFFNSIMITSISVICLVVFGALAAYPLARSTATWSRNIYLYFVSGFVLPGGLGLVALYKELQTLGLLDNQLGIMLLEVSGGLPFVIFLYTGFIKTVPRELEEAALIDGAGPLRTFWQIVFPLLTPITATVIIVSSLGIWNDFFSPLLFLQSSDKQTIPVAIYSFVGQYNNQWTSIFSAIVLSLVPIIVLFLVLQRYFIRGIAGGALKG</sequence>
<evidence type="ECO:0000256" key="5">
    <source>
        <dbReference type="ARBA" id="ARBA00022989"/>
    </source>
</evidence>
<feature type="domain" description="ABC transmembrane type-1" evidence="8">
    <location>
        <begin position="64"/>
        <end position="255"/>
    </location>
</feature>
<evidence type="ECO:0000313" key="10">
    <source>
        <dbReference type="Proteomes" id="UP000287171"/>
    </source>
</evidence>
<keyword evidence="10" id="KW-1185">Reference proteome</keyword>